<evidence type="ECO:0008006" key="3">
    <source>
        <dbReference type="Google" id="ProtNLM"/>
    </source>
</evidence>
<proteinExistence type="predicted"/>
<name>A0ABV4TWC6_9GAMM</name>
<reference evidence="1 2" key="1">
    <citation type="submission" date="2024-08" db="EMBL/GenBank/DDBJ databases">
        <title>Whole-genome sequencing of halo(alkali)philic microorganisms from hypersaline lakes.</title>
        <authorList>
            <person name="Sorokin D.Y."/>
            <person name="Merkel A.Y."/>
            <person name="Messina E."/>
            <person name="Yakimov M."/>
        </authorList>
    </citation>
    <scope>NUCLEOTIDE SEQUENCE [LARGE SCALE GENOMIC DNA]</scope>
    <source>
        <strain evidence="1 2">Cl-TMA</strain>
    </source>
</reference>
<dbReference type="InterPro" id="IPR017850">
    <property type="entry name" value="Alkaline_phosphatase_core_sf"/>
</dbReference>
<protein>
    <recommendedName>
        <fullName evidence="3">Phosphoglycerate mutase</fullName>
    </recommendedName>
</protein>
<dbReference type="Gene3D" id="3.40.720.10">
    <property type="entry name" value="Alkaline Phosphatase, subunit A"/>
    <property type="match status" value="1"/>
</dbReference>
<dbReference type="RefSeq" id="WP_373656411.1">
    <property type="nucleotide sequence ID" value="NZ_JBGUAW010000008.1"/>
</dbReference>
<evidence type="ECO:0000313" key="2">
    <source>
        <dbReference type="Proteomes" id="UP001575181"/>
    </source>
</evidence>
<organism evidence="1 2">
    <name type="scientific">Thiohalorhabdus methylotrophus</name>
    <dbReference type="NCBI Taxonomy" id="3242694"/>
    <lineage>
        <taxon>Bacteria</taxon>
        <taxon>Pseudomonadati</taxon>
        <taxon>Pseudomonadota</taxon>
        <taxon>Gammaproteobacteria</taxon>
        <taxon>Thiohalorhabdales</taxon>
        <taxon>Thiohalorhabdaceae</taxon>
        <taxon>Thiohalorhabdus</taxon>
    </lineage>
</organism>
<evidence type="ECO:0000313" key="1">
    <source>
        <dbReference type="EMBL" id="MFA9461627.1"/>
    </source>
</evidence>
<dbReference type="EMBL" id="JBGUAW010000008">
    <property type="protein sequence ID" value="MFA9461627.1"/>
    <property type="molecule type" value="Genomic_DNA"/>
</dbReference>
<gene>
    <name evidence="1" type="ORF">ACERLL_12415</name>
</gene>
<accession>A0ABV4TWC6</accession>
<comment type="caution">
    <text evidence="1">The sequence shown here is derived from an EMBL/GenBank/DDBJ whole genome shotgun (WGS) entry which is preliminary data.</text>
</comment>
<dbReference type="Proteomes" id="UP001575181">
    <property type="component" value="Unassembled WGS sequence"/>
</dbReference>
<keyword evidence="2" id="KW-1185">Reference proteome</keyword>
<sequence>MSKHLPPDLVLLLRGAADHPQDLLGGRTPLQYAELPNLRALSRRGRLRPFDAAPSGHSVHAGGDLFGAFGLHPPSDQDPPAGLIDWYGDGRDPAEGRYLHADPAHLAVTPEAAVVTDPDDLALHPEEAEELAEALNRELFEPEGARLVVLAPGCWLLHLPRDPGVRSVALESWIGADARGGLPRGAEEAAWHRLANEVQMLLAAHAVNGRRRMEGRPEVNTLWFWGAGAFPGRPETPPWRAVWGEAPHLSGLGRLTGTGLRGPVSDFQEVLREKGSAGGPVLAVADRPRAAGARGDLGAKVDALEALDQQWLGPLSTALAEGVARSAWVILGPEAPTGARPAEPSPPAPALDCRAGRLWPWNRPRPVSEEKLAGQIVGWEAFFR</sequence>